<dbReference type="EMBL" id="LDAU01000203">
    <property type="protein sequence ID" value="KRW99860.1"/>
    <property type="molecule type" value="Genomic_DNA"/>
</dbReference>
<comment type="caution">
    <text evidence="5">The sequence shown here is derived from an EMBL/GenBank/DDBJ whole genome shotgun (WGS) entry which is preliminary data.</text>
</comment>
<keyword evidence="3" id="KW-0560">Oxidoreductase</keyword>
<evidence type="ECO:0000256" key="3">
    <source>
        <dbReference type="ARBA" id="ARBA00023002"/>
    </source>
</evidence>
<organism evidence="5 6">
    <name type="scientific">Pseudocohnilembus persalinus</name>
    <name type="common">Ciliate</name>
    <dbReference type="NCBI Taxonomy" id="266149"/>
    <lineage>
        <taxon>Eukaryota</taxon>
        <taxon>Sar</taxon>
        <taxon>Alveolata</taxon>
        <taxon>Ciliophora</taxon>
        <taxon>Intramacronucleata</taxon>
        <taxon>Oligohymenophorea</taxon>
        <taxon>Scuticociliatia</taxon>
        <taxon>Philasterida</taxon>
        <taxon>Pseudocohnilembidae</taxon>
        <taxon>Pseudocohnilembus</taxon>
    </lineage>
</organism>
<dbReference type="FunFam" id="3.20.20.70:FF:000059">
    <property type="entry name" value="N-ethylmaleimide reductase, FMN-linked"/>
    <property type="match status" value="1"/>
</dbReference>
<protein>
    <recommendedName>
        <fullName evidence="4">NADH:flavin oxidoreductase/NADH oxidase N-terminal domain-containing protein</fullName>
    </recommendedName>
</protein>
<dbReference type="GO" id="GO:0016628">
    <property type="term" value="F:oxidoreductase activity, acting on the CH-CH group of donors, NAD or NADP as acceptor"/>
    <property type="evidence" value="ECO:0007669"/>
    <property type="project" value="UniProtKB-ARBA"/>
</dbReference>
<dbReference type="InterPro" id="IPR013785">
    <property type="entry name" value="Aldolase_TIM"/>
</dbReference>
<evidence type="ECO:0000259" key="4">
    <source>
        <dbReference type="Pfam" id="PF00724"/>
    </source>
</evidence>
<dbReference type="InterPro" id="IPR001155">
    <property type="entry name" value="OxRdtase_FMN_N"/>
</dbReference>
<dbReference type="OrthoDB" id="72788at2759"/>
<name>A0A0V0QCT8_PSEPJ</name>
<evidence type="ECO:0000313" key="5">
    <source>
        <dbReference type="EMBL" id="KRW99860.1"/>
    </source>
</evidence>
<dbReference type="SUPFAM" id="SSF51395">
    <property type="entry name" value="FMN-linked oxidoreductases"/>
    <property type="match status" value="1"/>
</dbReference>
<comment type="cofactor">
    <cofactor evidence="1">
        <name>FMN</name>
        <dbReference type="ChEBI" id="CHEBI:58210"/>
    </cofactor>
</comment>
<dbReference type="PANTHER" id="PTHR22893">
    <property type="entry name" value="NADH OXIDOREDUCTASE-RELATED"/>
    <property type="match status" value="1"/>
</dbReference>
<accession>A0A0V0QCT8</accession>
<dbReference type="PANTHER" id="PTHR22893:SF91">
    <property type="entry name" value="NADPH DEHYDROGENASE 2-RELATED"/>
    <property type="match status" value="1"/>
</dbReference>
<evidence type="ECO:0000313" key="6">
    <source>
        <dbReference type="Proteomes" id="UP000054937"/>
    </source>
</evidence>
<dbReference type="Gene3D" id="3.20.20.70">
    <property type="entry name" value="Aldolase class I"/>
    <property type="match status" value="1"/>
</dbReference>
<gene>
    <name evidence="5" type="ORF">PPERSA_10979</name>
</gene>
<dbReference type="InterPro" id="IPR045247">
    <property type="entry name" value="Oye-like"/>
</dbReference>
<dbReference type="GO" id="GO:0010181">
    <property type="term" value="F:FMN binding"/>
    <property type="evidence" value="ECO:0007669"/>
    <property type="project" value="InterPro"/>
</dbReference>
<dbReference type="AlphaFoldDB" id="A0A0V0QCT8"/>
<comment type="similarity">
    <text evidence="2">Belongs to the NADH:flavin oxidoreductase/NADH oxidase family.</text>
</comment>
<dbReference type="OMA" id="PEKRCKF"/>
<evidence type="ECO:0000256" key="2">
    <source>
        <dbReference type="ARBA" id="ARBA00005979"/>
    </source>
</evidence>
<sequence length="383" mass="43188">MGCSTSKEKLLYFEDTQNKSILNPLQLGPIKIKNRFCLAPMTRGRADPKNGIPNDLMLEYYKQRATFGLIITESAAISPFSNAFLGAGCIYTQEQMLGWKKIVNAVHKKNSKIICQMFHSGRATPSEFIQGETPLAPSAIRIPGINAQTQKPFPQPKEMTLHDIEKTLLEFKKAALLAKQANFDGVQIHAGNGYLVDQFLRNGSNKRTDKYGGSIENRCKFLLQIIETISPIFPPSRISIRITPTGRYNDMYDSDPIQLYQYLLQTLQNYNLHFVEIKRHGYVDVPPAQQIPGDFFATFRKFYKKGKIIANDGFDPKKAQEILDSGNADLVSFASLAVSNPDLPARVKNNWPLNTDLDYNTFYQGGKVGYTDYPCYKNQKSIS</sequence>
<dbReference type="InParanoid" id="A0A0V0QCT8"/>
<proteinExistence type="inferred from homology"/>
<keyword evidence="6" id="KW-1185">Reference proteome</keyword>
<dbReference type="GO" id="GO:0005829">
    <property type="term" value="C:cytosol"/>
    <property type="evidence" value="ECO:0007669"/>
    <property type="project" value="UniProtKB-ARBA"/>
</dbReference>
<dbReference type="Proteomes" id="UP000054937">
    <property type="component" value="Unassembled WGS sequence"/>
</dbReference>
<reference evidence="5 6" key="1">
    <citation type="journal article" date="2015" name="Sci. Rep.">
        <title>Genome of the facultative scuticociliatosis pathogen Pseudocohnilembus persalinus provides insight into its virulence through horizontal gene transfer.</title>
        <authorList>
            <person name="Xiong J."/>
            <person name="Wang G."/>
            <person name="Cheng J."/>
            <person name="Tian M."/>
            <person name="Pan X."/>
            <person name="Warren A."/>
            <person name="Jiang C."/>
            <person name="Yuan D."/>
            <person name="Miao W."/>
        </authorList>
    </citation>
    <scope>NUCLEOTIDE SEQUENCE [LARGE SCALE GENOMIC DNA]</scope>
    <source>
        <strain evidence="5">36N120E</strain>
    </source>
</reference>
<feature type="domain" description="NADH:flavin oxidoreductase/NADH oxidase N-terminal" evidence="4">
    <location>
        <begin position="21"/>
        <end position="354"/>
    </location>
</feature>
<evidence type="ECO:0000256" key="1">
    <source>
        <dbReference type="ARBA" id="ARBA00001917"/>
    </source>
</evidence>
<dbReference type="CDD" id="cd02933">
    <property type="entry name" value="OYE_like_FMN"/>
    <property type="match status" value="1"/>
</dbReference>
<dbReference type="Pfam" id="PF00724">
    <property type="entry name" value="Oxidored_FMN"/>
    <property type="match status" value="1"/>
</dbReference>